<dbReference type="EMBL" id="JAODAN010000006">
    <property type="protein sequence ID" value="KAK1923754.1"/>
    <property type="molecule type" value="Genomic_DNA"/>
</dbReference>
<organism evidence="2 3">
    <name type="scientific">Papiliotrema laurentii</name>
    <name type="common">Cryptococcus laurentii</name>
    <dbReference type="NCBI Taxonomy" id="5418"/>
    <lineage>
        <taxon>Eukaryota</taxon>
        <taxon>Fungi</taxon>
        <taxon>Dikarya</taxon>
        <taxon>Basidiomycota</taxon>
        <taxon>Agaricomycotina</taxon>
        <taxon>Tremellomycetes</taxon>
        <taxon>Tremellales</taxon>
        <taxon>Rhynchogastremaceae</taxon>
        <taxon>Papiliotrema</taxon>
    </lineage>
</organism>
<comment type="caution">
    <text evidence="2">The sequence shown here is derived from an EMBL/GenBank/DDBJ whole genome shotgun (WGS) entry which is preliminary data.</text>
</comment>
<keyword evidence="3" id="KW-1185">Reference proteome</keyword>
<feature type="region of interest" description="Disordered" evidence="1">
    <location>
        <begin position="214"/>
        <end position="254"/>
    </location>
</feature>
<protein>
    <submittedName>
        <fullName evidence="2">Uncharacterized protein</fullName>
    </submittedName>
</protein>
<reference evidence="2" key="1">
    <citation type="submission" date="2023-02" db="EMBL/GenBank/DDBJ databases">
        <title>Identification and recombinant expression of a fungal hydrolase from Papiliotrema laurentii that hydrolyzes apple cutin and clears colloidal polyester polyurethane.</title>
        <authorList>
            <consortium name="DOE Joint Genome Institute"/>
            <person name="Roman V.A."/>
            <person name="Bojanowski C."/>
            <person name="Crable B.R."/>
            <person name="Wagner D.N."/>
            <person name="Hung C.S."/>
            <person name="Nadeau L.J."/>
            <person name="Schratz L."/>
            <person name="Haridas S."/>
            <person name="Pangilinan J."/>
            <person name="Lipzen A."/>
            <person name="Na H."/>
            <person name="Yan M."/>
            <person name="Ng V."/>
            <person name="Grigoriev I.V."/>
            <person name="Spatafora J.W."/>
            <person name="Barlow D."/>
            <person name="Biffinger J."/>
            <person name="Kelley-Loughnane N."/>
            <person name="Varaljay V.A."/>
            <person name="Crookes-Goodson W.J."/>
        </authorList>
    </citation>
    <scope>NUCLEOTIDE SEQUENCE</scope>
    <source>
        <strain evidence="2">5307AH</strain>
    </source>
</reference>
<name>A0AAD9CZS8_PAPLA</name>
<gene>
    <name evidence="2" type="ORF">DB88DRAFT_528838</name>
</gene>
<proteinExistence type="predicted"/>
<evidence type="ECO:0000313" key="3">
    <source>
        <dbReference type="Proteomes" id="UP001182556"/>
    </source>
</evidence>
<dbReference type="Proteomes" id="UP001182556">
    <property type="component" value="Unassembled WGS sequence"/>
</dbReference>
<evidence type="ECO:0000256" key="1">
    <source>
        <dbReference type="SAM" id="MobiDB-lite"/>
    </source>
</evidence>
<accession>A0AAD9CZS8</accession>
<evidence type="ECO:0000313" key="2">
    <source>
        <dbReference type="EMBL" id="KAK1923754.1"/>
    </source>
</evidence>
<feature type="compositionally biased region" description="Gly residues" evidence="1">
    <location>
        <begin position="244"/>
        <end position="254"/>
    </location>
</feature>
<dbReference type="AlphaFoldDB" id="A0AAD9CZS8"/>
<sequence length="254" mass="27873">MTYPRNFVVGFDPSDFDSYKAAGFIVNHPPWGDPVLTLQNGLKPCRVYTLHGTSKADGTLEKQKFVYICASARETQGMSESQRAIDATEDSEVTDRVGPSLPRFRQDVVIENAEGDKMDAELINPSDMDTLPESERPYNLLTFDESTFVQPVSAGGFRARAIISPTTILLHKSGSSFFCKEELPWAEQASPGSLEHSLEPISYTFFHVLDHSRSNTEVPHSGPFHKGLKSASPDTHHSREEGGEGATSGGRPGQ</sequence>